<reference evidence="2" key="1">
    <citation type="submission" date="2019-03" db="EMBL/GenBank/DDBJ databases">
        <authorList>
            <person name="Mank J."/>
            <person name="Almeida P."/>
        </authorList>
    </citation>
    <scope>NUCLEOTIDE SEQUENCE</scope>
    <source>
        <strain evidence="2">78183</strain>
    </source>
</reference>
<protein>
    <submittedName>
        <fullName evidence="2">Uncharacterized protein</fullName>
    </submittedName>
</protein>
<evidence type="ECO:0000313" key="2">
    <source>
        <dbReference type="EMBL" id="VFU42224.1"/>
    </source>
</evidence>
<organism evidence="2">
    <name type="scientific">Salix viminalis</name>
    <name type="common">Common osier</name>
    <name type="synonym">Basket willow</name>
    <dbReference type="NCBI Taxonomy" id="40686"/>
    <lineage>
        <taxon>Eukaryota</taxon>
        <taxon>Viridiplantae</taxon>
        <taxon>Streptophyta</taxon>
        <taxon>Embryophyta</taxon>
        <taxon>Tracheophyta</taxon>
        <taxon>Spermatophyta</taxon>
        <taxon>Magnoliopsida</taxon>
        <taxon>eudicotyledons</taxon>
        <taxon>Gunneridae</taxon>
        <taxon>Pentapetalae</taxon>
        <taxon>rosids</taxon>
        <taxon>fabids</taxon>
        <taxon>Malpighiales</taxon>
        <taxon>Salicaceae</taxon>
        <taxon>Saliceae</taxon>
        <taxon>Salix</taxon>
    </lineage>
</organism>
<gene>
    <name evidence="2" type="ORF">SVIM_LOCUS251809</name>
</gene>
<feature type="region of interest" description="Disordered" evidence="1">
    <location>
        <begin position="60"/>
        <end position="96"/>
    </location>
</feature>
<proteinExistence type="predicted"/>
<sequence>MANKQHSQLGMGGGLRTEGVDERVKMLLENFKSGRRHGMRTSTMGTRPCWADAVGWKRGRDIGKHHSSPMPATFDDDQDQEDGGGSSSFRFLDLGC</sequence>
<name>A0A6N2LLP7_SALVM</name>
<accession>A0A6N2LLP7</accession>
<evidence type="ECO:0000256" key="1">
    <source>
        <dbReference type="SAM" id="MobiDB-lite"/>
    </source>
</evidence>
<dbReference type="EMBL" id="CAADRP010001574">
    <property type="protein sequence ID" value="VFU42224.1"/>
    <property type="molecule type" value="Genomic_DNA"/>
</dbReference>
<dbReference type="AlphaFoldDB" id="A0A6N2LLP7"/>